<evidence type="ECO:0000256" key="1">
    <source>
        <dbReference type="ARBA" id="ARBA00022679"/>
    </source>
</evidence>
<evidence type="ECO:0000259" key="5">
    <source>
        <dbReference type="PROSITE" id="PS50011"/>
    </source>
</evidence>
<dbReference type="SMART" id="SM00220">
    <property type="entry name" value="S_TKc"/>
    <property type="match status" value="1"/>
</dbReference>
<dbReference type="PANTHER" id="PTHR43289:SF6">
    <property type="entry name" value="SERINE_THREONINE-PROTEIN KINASE NEKL-3"/>
    <property type="match status" value="1"/>
</dbReference>
<accession>A0ABT1ZWM4</accession>
<dbReference type="InterPro" id="IPR011009">
    <property type="entry name" value="Kinase-like_dom_sf"/>
</dbReference>
<keyword evidence="2" id="KW-0547">Nucleotide-binding</keyword>
<name>A0ABT1ZWM4_9BURK</name>
<dbReference type="InterPro" id="IPR000719">
    <property type="entry name" value="Prot_kinase_dom"/>
</dbReference>
<dbReference type="PANTHER" id="PTHR43289">
    <property type="entry name" value="MITOGEN-ACTIVATED PROTEIN KINASE KINASE KINASE 20-RELATED"/>
    <property type="match status" value="1"/>
</dbReference>
<dbReference type="PROSITE" id="PS50011">
    <property type="entry name" value="PROTEIN_KINASE_DOM"/>
    <property type="match status" value="1"/>
</dbReference>
<evidence type="ECO:0000256" key="3">
    <source>
        <dbReference type="ARBA" id="ARBA00022777"/>
    </source>
</evidence>
<keyword evidence="4" id="KW-0067">ATP-binding</keyword>
<keyword evidence="3 6" id="KW-0418">Kinase</keyword>
<dbReference type="GO" id="GO:0016301">
    <property type="term" value="F:kinase activity"/>
    <property type="evidence" value="ECO:0007669"/>
    <property type="project" value="UniProtKB-KW"/>
</dbReference>
<dbReference type="Gene3D" id="1.10.510.10">
    <property type="entry name" value="Transferase(Phosphotransferase) domain 1"/>
    <property type="match status" value="1"/>
</dbReference>
<dbReference type="EMBL" id="JANUGW010000020">
    <property type="protein sequence ID" value="MCS0584333.1"/>
    <property type="molecule type" value="Genomic_DNA"/>
</dbReference>
<keyword evidence="7" id="KW-1185">Reference proteome</keyword>
<keyword evidence="1" id="KW-0808">Transferase</keyword>
<dbReference type="Pfam" id="PF00069">
    <property type="entry name" value="Pkinase"/>
    <property type="match status" value="1"/>
</dbReference>
<reference evidence="6 7" key="1">
    <citation type="submission" date="2022-08" db="EMBL/GenBank/DDBJ databases">
        <title>Reclassification of Massilia species as members of the genera Telluria, Duganella, Pseudoduganella, Mokoshia gen. nov. and Zemynaea gen. nov. using orthogonal and non-orthogonal genome-based approaches.</title>
        <authorList>
            <person name="Bowman J.P."/>
        </authorList>
    </citation>
    <scope>NUCLEOTIDE SEQUENCE [LARGE SCALE GENOMIC DNA]</scope>
    <source>
        <strain evidence="6 7">JCM 31316</strain>
    </source>
</reference>
<protein>
    <submittedName>
        <fullName evidence="6">Protein kinase</fullName>
    </submittedName>
</protein>
<organism evidence="6 7">
    <name type="scientific">Massilia pinisoli</name>
    <dbReference type="NCBI Taxonomy" id="1772194"/>
    <lineage>
        <taxon>Bacteria</taxon>
        <taxon>Pseudomonadati</taxon>
        <taxon>Pseudomonadota</taxon>
        <taxon>Betaproteobacteria</taxon>
        <taxon>Burkholderiales</taxon>
        <taxon>Oxalobacteraceae</taxon>
        <taxon>Telluria group</taxon>
        <taxon>Massilia</taxon>
    </lineage>
</organism>
<comment type="caution">
    <text evidence="6">The sequence shown here is derived from an EMBL/GenBank/DDBJ whole genome shotgun (WGS) entry which is preliminary data.</text>
</comment>
<proteinExistence type="predicted"/>
<dbReference type="SUPFAM" id="SSF56112">
    <property type="entry name" value="Protein kinase-like (PK-like)"/>
    <property type="match status" value="1"/>
</dbReference>
<evidence type="ECO:0000313" key="7">
    <source>
        <dbReference type="Proteomes" id="UP001204151"/>
    </source>
</evidence>
<evidence type="ECO:0000256" key="2">
    <source>
        <dbReference type="ARBA" id="ARBA00022741"/>
    </source>
</evidence>
<evidence type="ECO:0000256" key="4">
    <source>
        <dbReference type="ARBA" id="ARBA00022840"/>
    </source>
</evidence>
<feature type="domain" description="Protein kinase" evidence="5">
    <location>
        <begin position="15"/>
        <end position="308"/>
    </location>
</feature>
<evidence type="ECO:0000313" key="6">
    <source>
        <dbReference type="EMBL" id="MCS0584333.1"/>
    </source>
</evidence>
<sequence>MVEAGDIITLTAGSWRLQAPLGGSSYGQVWRAASVLDGTPAAVKLVNRTQMDLAPQPQRAAWRAAFEAEINFLRALQPWDQRHIVRLLDSGAHDGQPALALELLDGDLAGHLARRRARGAGPGLAQALAWTAQVNAALAKVHQYGWRYLDLKPANLLVDAHGTTLKLADFGTNRTLQDSAAHAYAGTAAWQAPEQFFPDDAGRYRTDARSDYFALGALLYSMVAGVPLRFCAACADAYRTHGPAGATALRARHGGALPAILAPDEAARFAGHAGAGGHDAALALLRTLLASRPEGRPRHALEISRLLARAAAGIDGVSAPMRSAA</sequence>
<gene>
    <name evidence="6" type="ORF">NX784_22335</name>
</gene>
<dbReference type="RefSeq" id="WP_258818894.1">
    <property type="nucleotide sequence ID" value="NZ_JANUGW010000020.1"/>
</dbReference>
<dbReference type="Proteomes" id="UP001204151">
    <property type="component" value="Unassembled WGS sequence"/>
</dbReference>